<dbReference type="FunFam" id="1.10.8.10:FF:000079">
    <property type="entry name" value="Ubiquitin family protein"/>
    <property type="match status" value="1"/>
</dbReference>
<feature type="region of interest" description="Disordered" evidence="2">
    <location>
        <begin position="257"/>
        <end position="318"/>
    </location>
</feature>
<dbReference type="InterPro" id="IPR015940">
    <property type="entry name" value="UBA"/>
</dbReference>
<dbReference type="InterPro" id="IPR006636">
    <property type="entry name" value="STI1_HS-bd"/>
</dbReference>
<dbReference type="GO" id="GO:0005829">
    <property type="term" value="C:cytosol"/>
    <property type="evidence" value="ECO:0007669"/>
    <property type="project" value="TreeGrafter"/>
</dbReference>
<dbReference type="Gene3D" id="3.10.20.90">
    <property type="entry name" value="Phosphatidylinositol 3-kinase Catalytic Subunit, Chain A, domain 1"/>
    <property type="match status" value="1"/>
</dbReference>
<sequence length="532" mass="58625">MADDITEIVKVKEEPTNIKDESVHCDTERSPKRTKRSSGNVAVKNEPSDEVIEISEDKIKITVKGPKDKHDIDVKKDATIGELKNEVSQLFKANIDQICLVFSGQILKDEETLSAFGIQDENIVHLVIKSNTGSSANIGASPFGLSGLGGIAGLGNLGLGSPNFLEVQEQMQRELLQNPELLQQVISNPFVQSMMQNPEYMQQIISSNPQMREMLEKNPELNHVLSNSEVLRNTMEYARNPAMLQEIIQNKVDVAASESNAAGKSTGKSTREGEEKEESKSKKSESTSDKKGDKAEESQGKSGTSNSQQSPTGMFTSPGLQSIMQQMIQNPQLVQEMLSAPYMNSMMEALAANPEVASQVMVNNPIFANNSSVHGWMQQALPAFIRQMQNPDMQRFVSNPQALSAMMNIHQGLDQLQQAAPDVFNMFPGQPPVPPLISRTNEERGNTPANNINEATEQISNSQDTFSLFMRNMVNVMAQGNNTESPPEERYKSQLEQMQMMGFVNKQANLQALIATFGDVNAAVERLLSHVP</sequence>
<feature type="region of interest" description="Disordered" evidence="2">
    <location>
        <begin position="16"/>
        <end position="47"/>
    </location>
</feature>
<feature type="domain" description="Ubiquitin-like" evidence="4">
    <location>
        <begin position="59"/>
        <end position="133"/>
    </location>
</feature>
<gene>
    <name evidence="5" type="primary">Ubqln1</name>
    <name evidence="5" type="ORF">TNCT_242061</name>
</gene>
<evidence type="ECO:0000256" key="1">
    <source>
        <dbReference type="ARBA" id="ARBA00071717"/>
    </source>
</evidence>
<dbReference type="GO" id="GO:0031593">
    <property type="term" value="F:polyubiquitin modification-dependent protein binding"/>
    <property type="evidence" value="ECO:0007669"/>
    <property type="project" value="TreeGrafter"/>
</dbReference>
<dbReference type="Proteomes" id="UP000887116">
    <property type="component" value="Unassembled WGS sequence"/>
</dbReference>
<dbReference type="GO" id="GO:0006511">
    <property type="term" value="P:ubiquitin-dependent protein catabolic process"/>
    <property type="evidence" value="ECO:0007669"/>
    <property type="project" value="TreeGrafter"/>
</dbReference>
<dbReference type="SUPFAM" id="SSF54236">
    <property type="entry name" value="Ubiquitin-like"/>
    <property type="match status" value="1"/>
</dbReference>
<name>A0A8X6L6A4_TRICU</name>
<evidence type="ECO:0000256" key="2">
    <source>
        <dbReference type="SAM" id="MobiDB-lite"/>
    </source>
</evidence>
<dbReference type="Pfam" id="PF23195">
    <property type="entry name" value="UBQLN1"/>
    <property type="match status" value="1"/>
</dbReference>
<dbReference type="InterPro" id="IPR015496">
    <property type="entry name" value="Ubiquilin"/>
</dbReference>
<dbReference type="SUPFAM" id="SSF46934">
    <property type="entry name" value="UBA-like"/>
    <property type="match status" value="1"/>
</dbReference>
<dbReference type="SMART" id="SM00727">
    <property type="entry name" value="STI1"/>
    <property type="match status" value="3"/>
</dbReference>
<dbReference type="OrthoDB" id="9450922at2759"/>
<dbReference type="Gene3D" id="1.10.8.10">
    <property type="entry name" value="DNA helicase RuvA subunit, C-terminal domain"/>
    <property type="match status" value="1"/>
</dbReference>
<feature type="domain" description="UBA" evidence="3">
    <location>
        <begin position="486"/>
        <end position="530"/>
    </location>
</feature>
<dbReference type="PROSITE" id="PS50053">
    <property type="entry name" value="UBIQUITIN_2"/>
    <property type="match status" value="1"/>
</dbReference>
<dbReference type="InterPro" id="IPR000626">
    <property type="entry name" value="Ubiquitin-like_dom"/>
</dbReference>
<dbReference type="SMART" id="SM00165">
    <property type="entry name" value="UBA"/>
    <property type="match status" value="1"/>
</dbReference>
<dbReference type="CDD" id="cd14399">
    <property type="entry name" value="UBA_PLICs"/>
    <property type="match status" value="1"/>
</dbReference>
<dbReference type="Gene3D" id="1.10.260.100">
    <property type="match status" value="2"/>
</dbReference>
<evidence type="ECO:0000313" key="5">
    <source>
        <dbReference type="EMBL" id="GFQ96931.1"/>
    </source>
</evidence>
<comment type="caution">
    <text evidence="5">The sequence shown here is derived from an EMBL/GenBank/DDBJ whole genome shotgun (WGS) entry which is preliminary data.</text>
</comment>
<dbReference type="Pfam" id="PF00240">
    <property type="entry name" value="ubiquitin"/>
    <property type="match status" value="1"/>
</dbReference>
<dbReference type="PANTHER" id="PTHR10677:SF3">
    <property type="entry name" value="FI07626P-RELATED"/>
    <property type="match status" value="1"/>
</dbReference>
<dbReference type="InterPro" id="IPR009060">
    <property type="entry name" value="UBA-like_sf"/>
</dbReference>
<dbReference type="AlphaFoldDB" id="A0A8X6L6A4"/>
<dbReference type="PROSITE" id="PS50030">
    <property type="entry name" value="UBA"/>
    <property type="match status" value="1"/>
</dbReference>
<feature type="compositionally biased region" description="Basic and acidic residues" evidence="2">
    <location>
        <begin position="16"/>
        <end position="31"/>
    </location>
</feature>
<protein>
    <recommendedName>
        <fullName evidence="1">Ubiquilin</fullName>
    </recommendedName>
</protein>
<evidence type="ECO:0000313" key="6">
    <source>
        <dbReference type="Proteomes" id="UP000887116"/>
    </source>
</evidence>
<keyword evidence="6" id="KW-1185">Reference proteome</keyword>
<evidence type="ECO:0000259" key="4">
    <source>
        <dbReference type="PROSITE" id="PS50053"/>
    </source>
</evidence>
<dbReference type="InterPro" id="IPR029071">
    <property type="entry name" value="Ubiquitin-like_domsf"/>
</dbReference>
<reference evidence="5" key="1">
    <citation type="submission" date="2020-07" db="EMBL/GenBank/DDBJ databases">
        <title>Multicomponent nature underlies the extraordinary mechanical properties of spider dragline silk.</title>
        <authorList>
            <person name="Kono N."/>
            <person name="Nakamura H."/>
            <person name="Mori M."/>
            <person name="Yoshida Y."/>
            <person name="Ohtoshi R."/>
            <person name="Malay A.D."/>
            <person name="Moran D.A.P."/>
            <person name="Tomita M."/>
            <person name="Numata K."/>
            <person name="Arakawa K."/>
        </authorList>
    </citation>
    <scope>NUCLEOTIDE SEQUENCE</scope>
</reference>
<dbReference type="EMBL" id="BMAO01024679">
    <property type="protein sequence ID" value="GFQ96931.1"/>
    <property type="molecule type" value="Genomic_DNA"/>
</dbReference>
<accession>A0A8X6L6A4</accession>
<dbReference type="FunFam" id="1.10.260.100:FF:000003">
    <property type="entry name" value="Ubiquilin 1"/>
    <property type="match status" value="1"/>
</dbReference>
<organism evidence="5 6">
    <name type="scientific">Trichonephila clavata</name>
    <name type="common">Joro spider</name>
    <name type="synonym">Nephila clavata</name>
    <dbReference type="NCBI Taxonomy" id="2740835"/>
    <lineage>
        <taxon>Eukaryota</taxon>
        <taxon>Metazoa</taxon>
        <taxon>Ecdysozoa</taxon>
        <taxon>Arthropoda</taxon>
        <taxon>Chelicerata</taxon>
        <taxon>Arachnida</taxon>
        <taxon>Araneae</taxon>
        <taxon>Araneomorphae</taxon>
        <taxon>Entelegynae</taxon>
        <taxon>Araneoidea</taxon>
        <taxon>Nephilidae</taxon>
        <taxon>Trichonephila</taxon>
    </lineage>
</organism>
<dbReference type="Pfam" id="PF00627">
    <property type="entry name" value="UBA"/>
    <property type="match status" value="1"/>
</dbReference>
<dbReference type="SMART" id="SM00213">
    <property type="entry name" value="UBQ"/>
    <property type="match status" value="1"/>
</dbReference>
<evidence type="ECO:0000259" key="3">
    <source>
        <dbReference type="PROSITE" id="PS50030"/>
    </source>
</evidence>
<feature type="compositionally biased region" description="Basic and acidic residues" evidence="2">
    <location>
        <begin position="269"/>
        <end position="299"/>
    </location>
</feature>
<dbReference type="FunFam" id="1.10.260.100:FF:000001">
    <property type="entry name" value="Ubiquilin 1"/>
    <property type="match status" value="1"/>
</dbReference>
<dbReference type="PANTHER" id="PTHR10677">
    <property type="entry name" value="UBIQUILIN"/>
    <property type="match status" value="1"/>
</dbReference>
<feature type="compositionally biased region" description="Polar residues" evidence="2">
    <location>
        <begin position="300"/>
        <end position="318"/>
    </location>
</feature>
<proteinExistence type="predicted"/>